<dbReference type="EMBL" id="CP039353">
    <property type="protein sequence ID" value="QCE06810.1"/>
    <property type="molecule type" value="Genomic_DNA"/>
</dbReference>
<evidence type="ECO:0000313" key="3">
    <source>
        <dbReference type="Proteomes" id="UP000501690"/>
    </source>
</evidence>
<feature type="transmembrane region" description="Helical" evidence="1">
    <location>
        <begin position="24"/>
        <end position="40"/>
    </location>
</feature>
<dbReference type="AlphaFoldDB" id="A0A4D6MZ29"/>
<keyword evidence="1" id="KW-0472">Membrane</keyword>
<keyword evidence="1" id="KW-1133">Transmembrane helix</keyword>
<keyword evidence="3" id="KW-1185">Reference proteome</keyword>
<gene>
    <name evidence="2" type="ORF">DEO72_LG9g1824</name>
</gene>
<organism evidence="2 3">
    <name type="scientific">Vigna unguiculata</name>
    <name type="common">Cowpea</name>
    <dbReference type="NCBI Taxonomy" id="3917"/>
    <lineage>
        <taxon>Eukaryota</taxon>
        <taxon>Viridiplantae</taxon>
        <taxon>Streptophyta</taxon>
        <taxon>Embryophyta</taxon>
        <taxon>Tracheophyta</taxon>
        <taxon>Spermatophyta</taxon>
        <taxon>Magnoliopsida</taxon>
        <taxon>eudicotyledons</taxon>
        <taxon>Gunneridae</taxon>
        <taxon>Pentapetalae</taxon>
        <taxon>rosids</taxon>
        <taxon>fabids</taxon>
        <taxon>Fabales</taxon>
        <taxon>Fabaceae</taxon>
        <taxon>Papilionoideae</taxon>
        <taxon>50 kb inversion clade</taxon>
        <taxon>NPAAA clade</taxon>
        <taxon>indigoferoid/millettioid clade</taxon>
        <taxon>Phaseoleae</taxon>
        <taxon>Vigna</taxon>
    </lineage>
</organism>
<name>A0A4D6MZ29_VIGUN</name>
<sequence length="106" mass="11923">MVEIVLTGHETGLLFQRKEKRRERAVVVAPTVVVGAFLRLQRYLLLRGKEKSKEKESSDMLFVGVIVGGCDVAVYGFGVAVGGWWWLVEKPWFYGSSGPKGKRRKP</sequence>
<evidence type="ECO:0000256" key="1">
    <source>
        <dbReference type="SAM" id="Phobius"/>
    </source>
</evidence>
<protein>
    <recommendedName>
        <fullName evidence="4">Transmembrane protein</fullName>
    </recommendedName>
</protein>
<reference evidence="2 3" key="1">
    <citation type="submission" date="2019-04" db="EMBL/GenBank/DDBJ databases">
        <title>An improved genome assembly and genetic linkage map for asparagus bean, Vigna unguiculata ssp. sesquipedialis.</title>
        <authorList>
            <person name="Xia Q."/>
            <person name="Zhang R."/>
            <person name="Dong Y."/>
        </authorList>
    </citation>
    <scope>NUCLEOTIDE SEQUENCE [LARGE SCALE GENOMIC DNA]</scope>
    <source>
        <tissue evidence="2">Leaf</tissue>
    </source>
</reference>
<feature type="transmembrane region" description="Helical" evidence="1">
    <location>
        <begin position="61"/>
        <end position="87"/>
    </location>
</feature>
<dbReference type="Proteomes" id="UP000501690">
    <property type="component" value="Linkage Group LG9"/>
</dbReference>
<evidence type="ECO:0008006" key="4">
    <source>
        <dbReference type="Google" id="ProtNLM"/>
    </source>
</evidence>
<accession>A0A4D6MZ29</accession>
<keyword evidence="1" id="KW-0812">Transmembrane</keyword>
<evidence type="ECO:0000313" key="2">
    <source>
        <dbReference type="EMBL" id="QCE06810.1"/>
    </source>
</evidence>
<proteinExistence type="predicted"/>